<dbReference type="Proteomes" id="UP000770717">
    <property type="component" value="Unassembled WGS sequence"/>
</dbReference>
<sequence>MAFIIFQASPFITFIVSSFHINDPDGAQFSAPHTDISFGYSARVNDHLSVRCPTIMSPLPTDLIYLGRDPLQTAFL</sequence>
<comment type="caution">
    <text evidence="1">The sequence shown here is derived from an EMBL/GenBank/DDBJ whole genome shotgun (WGS) entry which is preliminary data.</text>
</comment>
<accession>A0A8J6B720</accession>
<evidence type="ECO:0000313" key="1">
    <source>
        <dbReference type="EMBL" id="KAG9465272.1"/>
    </source>
</evidence>
<evidence type="ECO:0000313" key="2">
    <source>
        <dbReference type="Proteomes" id="UP000770717"/>
    </source>
</evidence>
<name>A0A8J6B720_ELECQ</name>
<protein>
    <submittedName>
        <fullName evidence="1">Uncharacterized protein</fullName>
    </submittedName>
</protein>
<organism evidence="1 2">
    <name type="scientific">Eleutherodactylus coqui</name>
    <name type="common">Puerto Rican coqui</name>
    <dbReference type="NCBI Taxonomy" id="57060"/>
    <lineage>
        <taxon>Eukaryota</taxon>
        <taxon>Metazoa</taxon>
        <taxon>Chordata</taxon>
        <taxon>Craniata</taxon>
        <taxon>Vertebrata</taxon>
        <taxon>Euteleostomi</taxon>
        <taxon>Amphibia</taxon>
        <taxon>Batrachia</taxon>
        <taxon>Anura</taxon>
        <taxon>Neobatrachia</taxon>
        <taxon>Hyloidea</taxon>
        <taxon>Eleutherodactylidae</taxon>
        <taxon>Eleutherodactylinae</taxon>
        <taxon>Eleutherodactylus</taxon>
        <taxon>Eleutherodactylus</taxon>
    </lineage>
</organism>
<proteinExistence type="predicted"/>
<keyword evidence="2" id="KW-1185">Reference proteome</keyword>
<reference evidence="1" key="1">
    <citation type="thesis" date="2020" institute="ProQuest LLC" country="789 East Eisenhower Parkway, Ann Arbor, MI, USA">
        <title>Comparative Genomics and Chromosome Evolution.</title>
        <authorList>
            <person name="Mudd A.B."/>
        </authorList>
    </citation>
    <scope>NUCLEOTIDE SEQUENCE</scope>
    <source>
        <strain evidence="1">HN-11 Male</strain>
        <tissue evidence="1">Kidney and liver</tissue>
    </source>
</reference>
<dbReference type="EMBL" id="WNTK01003235">
    <property type="protein sequence ID" value="KAG9465272.1"/>
    <property type="molecule type" value="Genomic_DNA"/>
</dbReference>
<gene>
    <name evidence="1" type="ORF">GDO78_018578</name>
</gene>
<dbReference type="AlphaFoldDB" id="A0A8J6B720"/>